<organism evidence="3 4">
    <name type="scientific">Arenimonas soli</name>
    <dbReference type="NCBI Taxonomy" id="2269504"/>
    <lineage>
        <taxon>Bacteria</taxon>
        <taxon>Pseudomonadati</taxon>
        <taxon>Pseudomonadota</taxon>
        <taxon>Gammaproteobacteria</taxon>
        <taxon>Lysobacterales</taxon>
        <taxon>Lysobacteraceae</taxon>
        <taxon>Arenimonas</taxon>
    </lineage>
</organism>
<dbReference type="EMBL" id="BMKC01000001">
    <property type="protein sequence ID" value="GGA69114.1"/>
    <property type="molecule type" value="Genomic_DNA"/>
</dbReference>
<evidence type="ECO:0000256" key="1">
    <source>
        <dbReference type="SAM" id="MobiDB-lite"/>
    </source>
</evidence>
<dbReference type="InterPro" id="IPR043736">
    <property type="entry name" value="DUF5681"/>
</dbReference>
<feature type="region of interest" description="Disordered" evidence="1">
    <location>
        <begin position="1"/>
        <end position="23"/>
    </location>
</feature>
<dbReference type="RefSeq" id="WP_188660691.1">
    <property type="nucleotide sequence ID" value="NZ_BMKC01000001.1"/>
</dbReference>
<evidence type="ECO:0000259" key="2">
    <source>
        <dbReference type="Pfam" id="PF18932"/>
    </source>
</evidence>
<comment type="caution">
    <text evidence="3">The sequence shown here is derived from an EMBL/GenBank/DDBJ whole genome shotgun (WGS) entry which is preliminary data.</text>
</comment>
<dbReference type="Proteomes" id="UP000623419">
    <property type="component" value="Unassembled WGS sequence"/>
</dbReference>
<reference evidence="4" key="1">
    <citation type="journal article" date="2019" name="Int. J. Syst. Evol. Microbiol.">
        <title>The Global Catalogue of Microorganisms (GCM) 10K type strain sequencing project: providing services to taxonomists for standard genome sequencing and annotation.</title>
        <authorList>
            <consortium name="The Broad Institute Genomics Platform"/>
            <consortium name="The Broad Institute Genome Sequencing Center for Infectious Disease"/>
            <person name="Wu L."/>
            <person name="Ma J."/>
        </authorList>
    </citation>
    <scope>NUCLEOTIDE SEQUENCE [LARGE SCALE GENOMIC DNA]</scope>
    <source>
        <strain evidence="4">CGMCC 1.15905</strain>
    </source>
</reference>
<name>A0ABQ1HCD4_9GAMM</name>
<protein>
    <recommendedName>
        <fullName evidence="2">DUF5681 domain-containing protein</fullName>
    </recommendedName>
</protein>
<keyword evidence="4" id="KW-1185">Reference proteome</keyword>
<sequence length="140" mass="14883">MGGKFVPGKSGNPAGRPKGSRNRLSVLRDSLVTATEAREVVAKLVESAKAGDTQAASILMDRLWPKLKSQAPALAVPLPDGDLADQAETVVREMAAGMIPVADAGQMLAALASVARIKETVDFEKRLDALERRAMFLRSD</sequence>
<evidence type="ECO:0000313" key="3">
    <source>
        <dbReference type="EMBL" id="GGA69114.1"/>
    </source>
</evidence>
<proteinExistence type="predicted"/>
<dbReference type="Pfam" id="PF18932">
    <property type="entry name" value="DUF5681"/>
    <property type="match status" value="1"/>
</dbReference>
<evidence type="ECO:0000313" key="4">
    <source>
        <dbReference type="Proteomes" id="UP000623419"/>
    </source>
</evidence>
<feature type="domain" description="DUF5681" evidence="2">
    <location>
        <begin position="3"/>
        <end position="66"/>
    </location>
</feature>
<gene>
    <name evidence="3" type="ORF">GCM10011521_04160</name>
</gene>
<accession>A0ABQ1HCD4</accession>